<dbReference type="Proteomes" id="UP000184997">
    <property type="component" value="Unassembled WGS sequence"/>
</dbReference>
<name>A0A1M4JFW7_9XANT</name>
<evidence type="ECO:0000313" key="2">
    <source>
        <dbReference type="Proteomes" id="UP000184997"/>
    </source>
</evidence>
<organism evidence="1 2">
    <name type="scientific">Xanthomonas graminis pv. graminis</name>
    <dbReference type="NCBI Taxonomy" id="134874"/>
    <lineage>
        <taxon>Bacteria</taxon>
        <taxon>Pseudomonadati</taxon>
        <taxon>Pseudomonadota</taxon>
        <taxon>Gammaproteobacteria</taxon>
        <taxon>Lysobacterales</taxon>
        <taxon>Lysobacteraceae</taxon>
        <taxon>Xanthomonas</taxon>
        <taxon>Xanthomonas translucens group</taxon>
        <taxon>Xanthomonas graminis</taxon>
    </lineage>
</organism>
<protein>
    <submittedName>
        <fullName evidence="1">Uncharacterized protein</fullName>
    </submittedName>
</protein>
<dbReference type="EMBL" id="FLUK01000084">
    <property type="protein sequence ID" value="SBV87070.1"/>
    <property type="molecule type" value="Genomic_DNA"/>
</dbReference>
<gene>
    <name evidence="1" type="ORF">XTGNCPPB3709_0982</name>
</gene>
<proteinExistence type="predicted"/>
<dbReference type="RefSeq" id="WP_009581143.1">
    <property type="nucleotide sequence ID" value="NZ_CP076252.1"/>
</dbReference>
<dbReference type="AlphaFoldDB" id="A0A1M4JFW7"/>
<accession>A0A1M4JFW7</accession>
<sequence>MAAIEAARFGSRGATYFHGFAAAGLIDGPPQPGTNSRMAGTCGAAVMPRAALVGLVAGHGRRWPCPYRHHGHIEQWRHGAVA</sequence>
<evidence type="ECO:0000313" key="1">
    <source>
        <dbReference type="EMBL" id="SBV87070.1"/>
    </source>
</evidence>
<reference evidence="2" key="1">
    <citation type="submission" date="2016-07" db="EMBL/GenBank/DDBJ databases">
        <authorList>
            <person name="Florea S."/>
            <person name="Webb J.S."/>
            <person name="Jaromczyk J."/>
            <person name="Schardl C.L."/>
        </authorList>
    </citation>
    <scope>NUCLEOTIDE SEQUENCE [LARGE SCALE GENOMIC DNA]</scope>
</reference>